<accession>A0A8D5AG82</accession>
<feature type="domain" description="Histidine kinase" evidence="10">
    <location>
        <begin position="379"/>
        <end position="586"/>
    </location>
</feature>
<keyword evidence="9" id="KW-1133">Transmembrane helix</keyword>
<dbReference type="SMART" id="SM00388">
    <property type="entry name" value="HisKA"/>
    <property type="match status" value="1"/>
</dbReference>
<dbReference type="PANTHER" id="PTHR44936:SF9">
    <property type="entry name" value="SENSOR PROTEIN CREC"/>
    <property type="match status" value="1"/>
</dbReference>
<sequence length="594" mass="64543">MTIRSTLSIAFLALTLASASVLTALAFFQARQVLKEEIADSLAGQAVASMELIDRLMFERLSSIHTWSHVEIMQDIRVRDLDKRLSRFLTDMRLHYGIFESLYAALADGTVVASTDPAQVGTMVEPSADTLKITLPDGDVFLQEAERQQGQGAALPIRAPIHNAFGQGDLGNLYVRYDWADLQRLLDRLADDGERLALLLDDQGQVLAASAALRERGMPGRRLPPEWLSATQRSGGVSEDGDNLLGAGPVLVEQARSSGYRGAPGLGWSLVLAQPLSSAFLPVERMRLAFFVLLAVTAVVAVVLAHLVAGRIAQPIVQLTQFTRRFMRSQSTADVPSAQRGEVGELTGAFVQMIGDLEHSRQNLVRAAKLATVGELAAIMAHEVRTPLGILRSSAQMLKREPNLSGEGREMLDFIVDESDRLNKLVSTLLDAARPRAPQFRRHDLHAIVQRVAGLLGHQAQKKRIRLDTRLHAADPFLACDDEQMVQVLLNLVLNAIQHTPDGGTVQIDCRDEGGGLAMAVNDSGPGIPEESRAQIFDPFYTRREGGIGLGLAVVQQIVAAHQGRIQVDRSALGGALFLVLLPRDPVPTSNQPS</sequence>
<keyword evidence="8" id="KW-0902">Two-component regulatory system</keyword>
<dbReference type="GO" id="GO:0005886">
    <property type="term" value="C:plasma membrane"/>
    <property type="evidence" value="ECO:0007669"/>
    <property type="project" value="UniProtKB-SubCell"/>
</dbReference>
<dbReference type="PANTHER" id="PTHR44936">
    <property type="entry name" value="SENSOR PROTEIN CREC"/>
    <property type="match status" value="1"/>
</dbReference>
<evidence type="ECO:0000256" key="2">
    <source>
        <dbReference type="ARBA" id="ARBA00012438"/>
    </source>
</evidence>
<evidence type="ECO:0000256" key="7">
    <source>
        <dbReference type="ARBA" id="ARBA00022840"/>
    </source>
</evidence>
<dbReference type="InterPro" id="IPR050980">
    <property type="entry name" value="2C_sensor_his_kinase"/>
</dbReference>
<evidence type="ECO:0000313" key="13">
    <source>
        <dbReference type="Proteomes" id="UP000824988"/>
    </source>
</evidence>
<evidence type="ECO:0000259" key="10">
    <source>
        <dbReference type="PROSITE" id="PS50109"/>
    </source>
</evidence>
<dbReference type="Pfam" id="PF02518">
    <property type="entry name" value="HATPase_c"/>
    <property type="match status" value="1"/>
</dbReference>
<keyword evidence="4" id="KW-0808">Transferase</keyword>
<dbReference type="GO" id="GO:0000155">
    <property type="term" value="F:phosphorelay sensor kinase activity"/>
    <property type="evidence" value="ECO:0007669"/>
    <property type="project" value="InterPro"/>
</dbReference>
<evidence type="ECO:0000256" key="3">
    <source>
        <dbReference type="ARBA" id="ARBA00022553"/>
    </source>
</evidence>
<feature type="transmembrane region" description="Helical" evidence="9">
    <location>
        <begin position="288"/>
        <end position="309"/>
    </location>
</feature>
<dbReference type="InterPro" id="IPR003661">
    <property type="entry name" value="HisK_dim/P_dom"/>
</dbReference>
<organism evidence="12 13">
    <name type="scientific">Methylogaea oryzae</name>
    <dbReference type="NCBI Taxonomy" id="1295382"/>
    <lineage>
        <taxon>Bacteria</taxon>
        <taxon>Pseudomonadati</taxon>
        <taxon>Pseudomonadota</taxon>
        <taxon>Gammaproteobacteria</taxon>
        <taxon>Methylococcales</taxon>
        <taxon>Methylococcaceae</taxon>
        <taxon>Methylogaea</taxon>
    </lineage>
</organism>
<evidence type="ECO:0000256" key="1">
    <source>
        <dbReference type="ARBA" id="ARBA00000085"/>
    </source>
</evidence>
<evidence type="ECO:0000256" key="4">
    <source>
        <dbReference type="ARBA" id="ARBA00022679"/>
    </source>
</evidence>
<proteinExistence type="predicted"/>
<reference evidence="12" key="1">
    <citation type="submission" date="2019-06" db="EMBL/GenBank/DDBJ databases">
        <title>Complete genome sequence of Methylogaea oryzae strain JCM16910.</title>
        <authorList>
            <person name="Asakawa S."/>
        </authorList>
    </citation>
    <scope>NUCLEOTIDE SEQUENCE</scope>
    <source>
        <strain evidence="12">E10</strain>
    </source>
</reference>
<keyword evidence="3" id="KW-0597">Phosphoprotein</keyword>
<evidence type="ECO:0000256" key="6">
    <source>
        <dbReference type="ARBA" id="ARBA00022777"/>
    </source>
</evidence>
<keyword evidence="13" id="KW-1185">Reference proteome</keyword>
<keyword evidence="9" id="KW-0812">Transmembrane</keyword>
<evidence type="ECO:0000313" key="12">
    <source>
        <dbReference type="EMBL" id="BBL70108.1"/>
    </source>
</evidence>
<dbReference type="EMBL" id="AP019782">
    <property type="protein sequence ID" value="BBL70108.1"/>
    <property type="molecule type" value="Genomic_DNA"/>
</dbReference>
<dbReference type="RefSeq" id="WP_221048226.1">
    <property type="nucleotide sequence ID" value="NZ_AP019782.1"/>
</dbReference>
<dbReference type="InterPro" id="IPR003660">
    <property type="entry name" value="HAMP_dom"/>
</dbReference>
<dbReference type="PROSITE" id="PS50109">
    <property type="entry name" value="HIS_KIN"/>
    <property type="match status" value="1"/>
</dbReference>
<evidence type="ECO:0000256" key="8">
    <source>
        <dbReference type="ARBA" id="ARBA00023012"/>
    </source>
</evidence>
<evidence type="ECO:0000256" key="9">
    <source>
        <dbReference type="SAM" id="Phobius"/>
    </source>
</evidence>
<feature type="domain" description="HAMP" evidence="11">
    <location>
        <begin position="310"/>
        <end position="362"/>
    </location>
</feature>
<dbReference type="KEGG" id="moz:MoryE10_07140"/>
<name>A0A8D5AG82_9GAMM</name>
<dbReference type="AlphaFoldDB" id="A0A8D5AG82"/>
<dbReference type="SMART" id="SM00387">
    <property type="entry name" value="HATPase_c"/>
    <property type="match status" value="1"/>
</dbReference>
<dbReference type="PROSITE" id="PS50885">
    <property type="entry name" value="HAMP"/>
    <property type="match status" value="1"/>
</dbReference>
<dbReference type="Proteomes" id="UP000824988">
    <property type="component" value="Chromosome"/>
</dbReference>
<dbReference type="GO" id="GO:0005524">
    <property type="term" value="F:ATP binding"/>
    <property type="evidence" value="ECO:0007669"/>
    <property type="project" value="UniProtKB-KW"/>
</dbReference>
<keyword evidence="6" id="KW-0418">Kinase</keyword>
<protein>
    <recommendedName>
        <fullName evidence="2">histidine kinase</fullName>
        <ecNumber evidence="2">2.7.13.3</ecNumber>
    </recommendedName>
</protein>
<dbReference type="CDD" id="cd00075">
    <property type="entry name" value="HATPase"/>
    <property type="match status" value="1"/>
</dbReference>
<keyword evidence="5" id="KW-0547">Nucleotide-binding</keyword>
<dbReference type="InterPro" id="IPR003594">
    <property type="entry name" value="HATPase_dom"/>
</dbReference>
<evidence type="ECO:0000259" key="11">
    <source>
        <dbReference type="PROSITE" id="PS50885"/>
    </source>
</evidence>
<keyword evidence="7" id="KW-0067">ATP-binding</keyword>
<comment type="catalytic activity">
    <reaction evidence="1">
        <text>ATP + protein L-histidine = ADP + protein N-phospho-L-histidine.</text>
        <dbReference type="EC" id="2.7.13.3"/>
    </reaction>
</comment>
<dbReference type="EC" id="2.7.13.3" evidence="2"/>
<keyword evidence="9" id="KW-0472">Membrane</keyword>
<dbReference type="InterPro" id="IPR005467">
    <property type="entry name" value="His_kinase_dom"/>
</dbReference>
<dbReference type="CDD" id="cd00082">
    <property type="entry name" value="HisKA"/>
    <property type="match status" value="1"/>
</dbReference>
<dbReference type="Pfam" id="PF00512">
    <property type="entry name" value="HisKA"/>
    <property type="match status" value="1"/>
</dbReference>
<gene>
    <name evidence="12" type="ORF">MoryE10_07140</name>
</gene>
<evidence type="ECO:0000256" key="5">
    <source>
        <dbReference type="ARBA" id="ARBA00022741"/>
    </source>
</evidence>